<dbReference type="OrthoDB" id="1877256at2"/>
<dbReference type="Pfam" id="PF17853">
    <property type="entry name" value="GGDEF_2"/>
    <property type="match status" value="1"/>
</dbReference>
<dbReference type="Gene3D" id="1.10.10.60">
    <property type="entry name" value="Homeodomain-like"/>
    <property type="match status" value="2"/>
</dbReference>
<feature type="transmembrane region" description="Helical" evidence="4">
    <location>
        <begin position="264"/>
        <end position="284"/>
    </location>
</feature>
<accession>A0A4P8XHM3</accession>
<keyword evidence="4" id="KW-0812">Transmembrane</keyword>
<evidence type="ECO:0000259" key="5">
    <source>
        <dbReference type="PROSITE" id="PS01124"/>
    </source>
</evidence>
<organism evidence="6 7">
    <name type="scientific">Paenibacillus algicola</name>
    <dbReference type="NCBI Taxonomy" id="2565926"/>
    <lineage>
        <taxon>Bacteria</taxon>
        <taxon>Bacillati</taxon>
        <taxon>Bacillota</taxon>
        <taxon>Bacilli</taxon>
        <taxon>Bacillales</taxon>
        <taxon>Paenibacillaceae</taxon>
        <taxon>Paenibacillus</taxon>
    </lineage>
</organism>
<evidence type="ECO:0000256" key="2">
    <source>
        <dbReference type="ARBA" id="ARBA00023125"/>
    </source>
</evidence>
<evidence type="ECO:0000313" key="7">
    <source>
        <dbReference type="Proteomes" id="UP000300879"/>
    </source>
</evidence>
<dbReference type="EMBL" id="CP040396">
    <property type="protein sequence ID" value="QCT02032.1"/>
    <property type="molecule type" value="Genomic_DNA"/>
</dbReference>
<gene>
    <name evidence="6" type="ORF">E6C60_1316</name>
</gene>
<proteinExistence type="predicted"/>
<keyword evidence="7" id="KW-1185">Reference proteome</keyword>
<dbReference type="PROSITE" id="PS01124">
    <property type="entry name" value="HTH_ARAC_FAMILY_2"/>
    <property type="match status" value="1"/>
</dbReference>
<dbReference type="GO" id="GO:0043565">
    <property type="term" value="F:sequence-specific DNA binding"/>
    <property type="evidence" value="ECO:0007669"/>
    <property type="project" value="InterPro"/>
</dbReference>
<dbReference type="PRINTS" id="PR00032">
    <property type="entry name" value="HTHARAC"/>
</dbReference>
<dbReference type="KEGG" id="palo:E6C60_1316"/>
<evidence type="ECO:0000256" key="4">
    <source>
        <dbReference type="SAM" id="Phobius"/>
    </source>
</evidence>
<dbReference type="GO" id="GO:0003700">
    <property type="term" value="F:DNA-binding transcription factor activity"/>
    <property type="evidence" value="ECO:0007669"/>
    <property type="project" value="InterPro"/>
</dbReference>
<dbReference type="InterPro" id="IPR018062">
    <property type="entry name" value="HTH_AraC-typ_CS"/>
</dbReference>
<keyword evidence="4" id="KW-1133">Transmembrane helix</keyword>
<keyword evidence="3" id="KW-0804">Transcription</keyword>
<evidence type="ECO:0000256" key="3">
    <source>
        <dbReference type="ARBA" id="ARBA00023163"/>
    </source>
</evidence>
<keyword evidence="4" id="KW-0472">Membrane</keyword>
<evidence type="ECO:0000256" key="1">
    <source>
        <dbReference type="ARBA" id="ARBA00023015"/>
    </source>
</evidence>
<dbReference type="PANTHER" id="PTHR43280:SF28">
    <property type="entry name" value="HTH-TYPE TRANSCRIPTIONAL ACTIVATOR RHAS"/>
    <property type="match status" value="1"/>
</dbReference>
<name>A0A4P8XHM3_9BACL</name>
<dbReference type="Proteomes" id="UP000300879">
    <property type="component" value="Chromosome"/>
</dbReference>
<sequence length="749" mass="87648">MLRNWFQRLFISYISIFLSVIFLLCVIFYIFIRQMMEQDMERLNARYAAYVLQAVEFQLRSIDQGIIDEIQTSSLFTRFFESSGDDSLLHLEMVRKLRSLMLQYPLIDSVYIVRVTDGKTLTSSTSTYLNEFGDAAFFMNNMKSEVNQNWTSLREFHELEAQKLKNVVSLFRRYPILSGEYGGVVINISEQNLRSFLMEAQQDTVSYTELYDAKGNQIFESDMNRHKEPPITELSSSYTGWKLLSGARSTEGGLMWWFSVGNRWVFSALLLIFAGGLLIFYASIRNYRPVRKISDTLRSFYMRTNLNPPDDPVNDHGIFEKSLDELVDISKKYWNQSNEVQQLSRRHFFREIVEGSRRIGHDEWNAAMHTYAMPGQLSFALVVNVEIDHYTDFQTQYNCRDQQLLKYVLATAHQEAAQKEPQLHLWQEWIAPMRITAIVRFNSLSAKENVLHVYKQLQSWAQEHLSFSVTIGLGEVVHEPGALVESYEQALEAARYKLVLGTGMLISYRDVPVGEKEELYNNFIQLRSAVDLYRLGKDHWENKLSELFDSLKVDWFSSEDMRSLLNYFIYHLEREMRKLPPQWYQEWNTAAYERLNQAADRAEHLDELLKEWITILQECRLCFADRLHTLQHYSVIRDVRAYLENHYSDADMSLIVLSDRFNINAKYLSQLFKEAFGEKFIDVLLKLRMEKAKELLRDTALAIQDIAIQVGYTNAISFSQAFKKLHGISPSYYRKSLTGMESSENNEVD</sequence>
<dbReference type="PROSITE" id="PS00041">
    <property type="entry name" value="HTH_ARAC_FAMILY_1"/>
    <property type="match status" value="1"/>
</dbReference>
<dbReference type="SUPFAM" id="SSF46689">
    <property type="entry name" value="Homeodomain-like"/>
    <property type="match status" value="1"/>
</dbReference>
<reference evidence="6 7" key="1">
    <citation type="submission" date="2019-05" db="EMBL/GenBank/DDBJ databases">
        <authorList>
            <person name="Chen C."/>
        </authorList>
    </citation>
    <scope>NUCLEOTIDE SEQUENCE [LARGE SCALE GENOMIC DNA]</scope>
    <source>
        <strain evidence="6 7">HB172198</strain>
    </source>
</reference>
<dbReference type="SMART" id="SM00342">
    <property type="entry name" value="HTH_ARAC"/>
    <property type="match status" value="1"/>
</dbReference>
<protein>
    <submittedName>
        <fullName evidence="6">AraC family transcriptional regulator</fullName>
    </submittedName>
</protein>
<dbReference type="InterPro" id="IPR018060">
    <property type="entry name" value="HTH_AraC"/>
</dbReference>
<dbReference type="Pfam" id="PF12833">
    <property type="entry name" value="HTH_18"/>
    <property type="match status" value="1"/>
</dbReference>
<keyword evidence="2" id="KW-0238">DNA-binding</keyword>
<dbReference type="InterPro" id="IPR041522">
    <property type="entry name" value="CdaR_GGDEF"/>
</dbReference>
<feature type="transmembrane region" description="Helical" evidence="4">
    <location>
        <begin position="12"/>
        <end position="32"/>
    </location>
</feature>
<dbReference type="AlphaFoldDB" id="A0A4P8XHM3"/>
<feature type="domain" description="HTH araC/xylS-type" evidence="5">
    <location>
        <begin position="637"/>
        <end position="736"/>
    </location>
</feature>
<dbReference type="PANTHER" id="PTHR43280">
    <property type="entry name" value="ARAC-FAMILY TRANSCRIPTIONAL REGULATOR"/>
    <property type="match status" value="1"/>
</dbReference>
<keyword evidence="1" id="KW-0805">Transcription regulation</keyword>
<dbReference type="InterPro" id="IPR020449">
    <property type="entry name" value="Tscrpt_reg_AraC-type_HTH"/>
</dbReference>
<evidence type="ECO:0000313" key="6">
    <source>
        <dbReference type="EMBL" id="QCT02032.1"/>
    </source>
</evidence>
<dbReference type="InterPro" id="IPR009057">
    <property type="entry name" value="Homeodomain-like_sf"/>
</dbReference>